<accession>A0A5B7E761</accession>
<proteinExistence type="predicted"/>
<dbReference type="Proteomes" id="UP000324222">
    <property type="component" value="Unassembled WGS sequence"/>
</dbReference>
<comment type="caution">
    <text evidence="1">The sequence shown here is derived from an EMBL/GenBank/DDBJ whole genome shotgun (WGS) entry which is preliminary data.</text>
</comment>
<dbReference type="EMBL" id="VSRR010002003">
    <property type="protein sequence ID" value="MPC29033.1"/>
    <property type="molecule type" value="Genomic_DNA"/>
</dbReference>
<protein>
    <submittedName>
        <fullName evidence="1">Uncharacterized protein</fullName>
    </submittedName>
</protein>
<dbReference type="AlphaFoldDB" id="A0A5B7E761"/>
<evidence type="ECO:0000313" key="2">
    <source>
        <dbReference type="Proteomes" id="UP000324222"/>
    </source>
</evidence>
<gene>
    <name evidence="1" type="ORF">E2C01_022249</name>
</gene>
<reference evidence="1 2" key="1">
    <citation type="submission" date="2019-05" db="EMBL/GenBank/DDBJ databases">
        <title>Another draft genome of Portunus trituberculatus and its Hox gene families provides insights of decapod evolution.</title>
        <authorList>
            <person name="Jeong J.-H."/>
            <person name="Song I."/>
            <person name="Kim S."/>
            <person name="Choi T."/>
            <person name="Kim D."/>
            <person name="Ryu S."/>
            <person name="Kim W."/>
        </authorList>
    </citation>
    <scope>NUCLEOTIDE SEQUENCE [LARGE SCALE GENOMIC DNA]</scope>
    <source>
        <tissue evidence="1">Muscle</tissue>
    </source>
</reference>
<keyword evidence="2" id="KW-1185">Reference proteome</keyword>
<name>A0A5B7E761_PORTR</name>
<sequence length="91" mass="10054">MPEANLGRHFAARVAAEHSQIKEHGVVMPYTGLRKAATCLWSRRAASPPVMPPRGRSSSPGLDLNVLANYLTFRPVQFASMAWCRAGPHWL</sequence>
<organism evidence="1 2">
    <name type="scientific">Portunus trituberculatus</name>
    <name type="common">Swimming crab</name>
    <name type="synonym">Neptunus trituberculatus</name>
    <dbReference type="NCBI Taxonomy" id="210409"/>
    <lineage>
        <taxon>Eukaryota</taxon>
        <taxon>Metazoa</taxon>
        <taxon>Ecdysozoa</taxon>
        <taxon>Arthropoda</taxon>
        <taxon>Crustacea</taxon>
        <taxon>Multicrustacea</taxon>
        <taxon>Malacostraca</taxon>
        <taxon>Eumalacostraca</taxon>
        <taxon>Eucarida</taxon>
        <taxon>Decapoda</taxon>
        <taxon>Pleocyemata</taxon>
        <taxon>Brachyura</taxon>
        <taxon>Eubrachyura</taxon>
        <taxon>Portunoidea</taxon>
        <taxon>Portunidae</taxon>
        <taxon>Portuninae</taxon>
        <taxon>Portunus</taxon>
    </lineage>
</organism>
<evidence type="ECO:0000313" key="1">
    <source>
        <dbReference type="EMBL" id="MPC29033.1"/>
    </source>
</evidence>